<proteinExistence type="predicted"/>
<keyword evidence="2" id="KW-1185">Reference proteome</keyword>
<protein>
    <submittedName>
        <fullName evidence="1">Uncharacterized protein</fullName>
    </submittedName>
</protein>
<organism evidence="1 2">
    <name type="scientific">Paramecium primaurelia</name>
    <dbReference type="NCBI Taxonomy" id="5886"/>
    <lineage>
        <taxon>Eukaryota</taxon>
        <taxon>Sar</taxon>
        <taxon>Alveolata</taxon>
        <taxon>Ciliophora</taxon>
        <taxon>Intramacronucleata</taxon>
        <taxon>Oligohymenophorea</taxon>
        <taxon>Peniculida</taxon>
        <taxon>Parameciidae</taxon>
        <taxon>Paramecium</taxon>
    </lineage>
</organism>
<dbReference type="OMA" id="GGHKMDF"/>
<dbReference type="AlphaFoldDB" id="A0A8S1MMY4"/>
<evidence type="ECO:0000313" key="2">
    <source>
        <dbReference type="Proteomes" id="UP000688137"/>
    </source>
</evidence>
<evidence type="ECO:0000313" key="1">
    <source>
        <dbReference type="EMBL" id="CAD8080692.1"/>
    </source>
</evidence>
<gene>
    <name evidence="1" type="ORF">PPRIM_AZ9-3.1.T0640117</name>
</gene>
<dbReference type="Proteomes" id="UP000688137">
    <property type="component" value="Unassembled WGS sequence"/>
</dbReference>
<accession>A0A8S1MMY4</accession>
<comment type="caution">
    <text evidence="1">The sequence shown here is derived from an EMBL/GenBank/DDBJ whole genome shotgun (WGS) entry which is preliminary data.</text>
</comment>
<dbReference type="EMBL" id="CAJJDM010000066">
    <property type="protein sequence ID" value="CAD8080692.1"/>
    <property type="molecule type" value="Genomic_DNA"/>
</dbReference>
<sequence length="263" mass="31129">MSNCIVKEEEQHVQTPMSISKTTVSKQNRRKVLQENQSFQSIYLKVVNKFLQTFHNLQMAQLNSQQKSFPSYPFILQYSFNEFLVHLGGHKMDFKNTPILNNFQQQQQLQQCVPKLITQQCPSIKLSIQKRKGVSSQEQKDTKNIPKNYCKAIITFASKHKALCHQILGDQLKVVKFLERITVYKKKLMNIRIFSALLSQSEDPDEEEFNQTFRILSRIFVKKYAINYIFNSKIVQHNWHLRYRQQIYKGIKNPKNFSHIKKL</sequence>
<name>A0A8S1MMY4_PARPR</name>
<reference evidence="1" key="1">
    <citation type="submission" date="2021-01" db="EMBL/GenBank/DDBJ databases">
        <authorList>
            <consortium name="Genoscope - CEA"/>
            <person name="William W."/>
        </authorList>
    </citation>
    <scope>NUCLEOTIDE SEQUENCE</scope>
</reference>